<dbReference type="InterPro" id="IPR013113">
    <property type="entry name" value="SIP_FAD-bd"/>
</dbReference>
<sequence>MASGKAILGSMLGRFLFRNAQVARVRDVSPHFRWVELEGEALRGVSWSAGDKVQVYLPDMGMRTYTPLAWDAARGATQLLVYLHGNSPGAEWGRNVRVGDGCQFMGPRGSLALTSLQGPVVLFGDETSFAVAHTLRNLRAGAEGVEQVFEVSSRDESEPVLREFHLSDSALVERAPGDGHLPAVAERLGDALKRRPGAHLVMTGRAQAIQALRARLKTDGVGAPQKVKAYWSVGKRGLD</sequence>
<dbReference type="InterPro" id="IPR017938">
    <property type="entry name" value="Riboflavin_synthase-like_b-brl"/>
</dbReference>
<reference evidence="2 3" key="1">
    <citation type="submission" date="2014-07" db="EMBL/GenBank/DDBJ databases">
        <title>Draft Genome Sequence of Gephyronic Acid Producer, Cystobacter violaceus Strain Cb vi76.</title>
        <authorList>
            <person name="Stevens D.C."/>
            <person name="Young J."/>
            <person name="Carmichael R."/>
            <person name="Tan J."/>
            <person name="Taylor R.E."/>
        </authorList>
    </citation>
    <scope>NUCLEOTIDE SEQUENCE [LARGE SCALE GENOMIC DNA]</scope>
    <source>
        <strain evidence="2 3">Cb vi76</strain>
    </source>
</reference>
<gene>
    <name evidence="2" type="ORF">Q664_36065</name>
</gene>
<evidence type="ECO:0000313" key="3">
    <source>
        <dbReference type="Proteomes" id="UP000028547"/>
    </source>
</evidence>
<dbReference type="Proteomes" id="UP000028547">
    <property type="component" value="Unassembled WGS sequence"/>
</dbReference>
<name>A0A084SL89_9BACT</name>
<evidence type="ECO:0000313" key="2">
    <source>
        <dbReference type="EMBL" id="KFA89224.1"/>
    </source>
</evidence>
<dbReference type="PANTHER" id="PTHR30157">
    <property type="entry name" value="FERRIC REDUCTASE, NADPH-DEPENDENT"/>
    <property type="match status" value="1"/>
</dbReference>
<dbReference type="InterPro" id="IPR039261">
    <property type="entry name" value="FNR_nucleotide-bd"/>
</dbReference>
<dbReference type="EMBL" id="JPMI01000256">
    <property type="protein sequence ID" value="KFA89224.1"/>
    <property type="molecule type" value="Genomic_DNA"/>
</dbReference>
<proteinExistence type="predicted"/>
<dbReference type="PROSITE" id="PS51384">
    <property type="entry name" value="FAD_FR"/>
    <property type="match status" value="1"/>
</dbReference>
<protein>
    <submittedName>
        <fullName evidence="2">FAD-binding protein</fullName>
    </submittedName>
</protein>
<evidence type="ECO:0000259" key="1">
    <source>
        <dbReference type="PROSITE" id="PS51384"/>
    </source>
</evidence>
<dbReference type="SUPFAM" id="SSF63380">
    <property type="entry name" value="Riboflavin synthase domain-like"/>
    <property type="match status" value="1"/>
</dbReference>
<dbReference type="CDD" id="cd06193">
    <property type="entry name" value="siderophore_interacting"/>
    <property type="match status" value="1"/>
</dbReference>
<dbReference type="AlphaFoldDB" id="A0A084SL89"/>
<accession>A0A084SL89</accession>
<dbReference type="Gene3D" id="3.40.50.80">
    <property type="entry name" value="Nucleotide-binding domain of ferredoxin-NADP reductase (FNR) module"/>
    <property type="match status" value="1"/>
</dbReference>
<dbReference type="PANTHER" id="PTHR30157:SF0">
    <property type="entry name" value="NADPH-DEPENDENT FERRIC-CHELATE REDUCTASE"/>
    <property type="match status" value="1"/>
</dbReference>
<dbReference type="Pfam" id="PF08021">
    <property type="entry name" value="FAD_binding_9"/>
    <property type="match status" value="1"/>
</dbReference>
<comment type="caution">
    <text evidence="2">The sequence shown here is derived from an EMBL/GenBank/DDBJ whole genome shotgun (WGS) entry which is preliminary data.</text>
</comment>
<dbReference type="Gene3D" id="2.40.30.10">
    <property type="entry name" value="Translation factors"/>
    <property type="match status" value="1"/>
</dbReference>
<dbReference type="InterPro" id="IPR017927">
    <property type="entry name" value="FAD-bd_FR_type"/>
</dbReference>
<dbReference type="GO" id="GO:0016491">
    <property type="term" value="F:oxidoreductase activity"/>
    <property type="evidence" value="ECO:0007669"/>
    <property type="project" value="InterPro"/>
</dbReference>
<organism evidence="2 3">
    <name type="scientific">Archangium violaceum Cb vi76</name>
    <dbReference type="NCBI Taxonomy" id="1406225"/>
    <lineage>
        <taxon>Bacteria</taxon>
        <taxon>Pseudomonadati</taxon>
        <taxon>Myxococcota</taxon>
        <taxon>Myxococcia</taxon>
        <taxon>Myxococcales</taxon>
        <taxon>Cystobacterineae</taxon>
        <taxon>Archangiaceae</taxon>
        <taxon>Archangium</taxon>
    </lineage>
</organism>
<dbReference type="InterPro" id="IPR039374">
    <property type="entry name" value="SIP_fam"/>
</dbReference>
<feature type="domain" description="FAD-binding FR-type" evidence="1">
    <location>
        <begin position="15"/>
        <end position="114"/>
    </location>
</feature>